<evidence type="ECO:0000256" key="3">
    <source>
        <dbReference type="ARBA" id="ARBA00022833"/>
    </source>
</evidence>
<dbReference type="GO" id="GO:0008270">
    <property type="term" value="F:zinc ion binding"/>
    <property type="evidence" value="ECO:0007669"/>
    <property type="project" value="UniProtKB-KW"/>
</dbReference>
<dbReference type="Pfam" id="PF00642">
    <property type="entry name" value="zf-CCCH"/>
    <property type="match status" value="1"/>
</dbReference>
<feature type="region of interest" description="Disordered" evidence="6">
    <location>
        <begin position="367"/>
        <end position="388"/>
    </location>
</feature>
<dbReference type="InterPro" id="IPR052650">
    <property type="entry name" value="Zinc_finger_CCCH"/>
</dbReference>
<feature type="compositionally biased region" description="Basic and acidic residues" evidence="6">
    <location>
        <begin position="374"/>
        <end position="388"/>
    </location>
</feature>
<dbReference type="AlphaFoldDB" id="J3M8I7"/>
<organism evidence="8">
    <name type="scientific">Oryza brachyantha</name>
    <name type="common">malo sina</name>
    <dbReference type="NCBI Taxonomy" id="4533"/>
    <lineage>
        <taxon>Eukaryota</taxon>
        <taxon>Viridiplantae</taxon>
        <taxon>Streptophyta</taxon>
        <taxon>Embryophyta</taxon>
        <taxon>Tracheophyta</taxon>
        <taxon>Spermatophyta</taxon>
        <taxon>Magnoliopsida</taxon>
        <taxon>Liliopsida</taxon>
        <taxon>Poales</taxon>
        <taxon>Poaceae</taxon>
        <taxon>BOP clade</taxon>
        <taxon>Oryzoideae</taxon>
        <taxon>Oryzeae</taxon>
        <taxon>Oryzinae</taxon>
        <taxon>Oryza</taxon>
    </lineage>
</organism>
<dbReference type="PANTHER" id="PTHR36886:SF3">
    <property type="entry name" value="PROTEIN FRIGIDA-ESSENTIAL 1"/>
    <property type="match status" value="1"/>
</dbReference>
<evidence type="ECO:0000313" key="9">
    <source>
        <dbReference type="Proteomes" id="UP000006038"/>
    </source>
</evidence>
<accession>J3M8I7</accession>
<name>J3M8I7_ORYBR</name>
<protein>
    <recommendedName>
        <fullName evidence="7">C3H1-type domain-containing protein</fullName>
    </recommendedName>
</protein>
<dbReference type="HOGENOM" id="CLU_459609_0_0_1"/>
<evidence type="ECO:0000313" key="8">
    <source>
        <dbReference type="EnsemblPlants" id="OB05G29110.1"/>
    </source>
</evidence>
<dbReference type="OrthoDB" id="1935339at2759"/>
<dbReference type="InterPro" id="IPR000571">
    <property type="entry name" value="Znf_CCCH"/>
</dbReference>
<evidence type="ECO:0000256" key="5">
    <source>
        <dbReference type="PROSITE-ProRule" id="PRU00723"/>
    </source>
</evidence>
<gene>
    <name evidence="8" type="primary">LOC102711809</name>
</gene>
<dbReference type="InterPro" id="IPR057031">
    <property type="entry name" value="SFR19-like_C"/>
</dbReference>
<keyword evidence="2 5" id="KW-0863">Zinc-finger</keyword>
<dbReference type="STRING" id="4533.J3M8I7"/>
<dbReference type="InterPro" id="IPR036855">
    <property type="entry name" value="Znf_CCCH_sf"/>
</dbReference>
<keyword evidence="3 5" id="KW-0862">Zinc</keyword>
<dbReference type="KEGG" id="obr:102711809"/>
<evidence type="ECO:0000256" key="2">
    <source>
        <dbReference type="ARBA" id="ARBA00022771"/>
    </source>
</evidence>
<feature type="region of interest" description="Disordered" evidence="6">
    <location>
        <begin position="49"/>
        <end position="99"/>
    </location>
</feature>
<sequence length="628" mass="68638">MAGTGRSAVLPATDEAVKAGRPGVGPTKRARDPANAKDLNGFVGGFAAEKKPTVQANSNKKYQKKGGNVLVSQSSPDSNGLSSQQRFGSSSPGGDLRNKARKPTKICIFYAQGQCNNGTSCTFLHKGEVSGSDNQGYEHHRGTGEGSQMQHLSDFKELQLGKVGLFQNEINITLIHAYGEDNKGLSHPLVKHSPHTPKVSHGSKIDGSLTTKPTDEVVQFPVVQEKNHGPYFMGHQISLNNNSCLDDRGATSRLRLDGGNLQFDMAKGGSPRDSLLSRSYLEMNPLKPDYRYQPFDSTICFDPRQYSKKLSAYVGATENLPCKYQEEKSSRHASYNLNCFTGFRNPSYDSSDYSLASQSLRATSHSGTLPLHRLAPDKDGSHHKDADIDKGVTSRSTLHVSSSPQSVVASPGKLSPVKDEVWITSVPFVPSFDLPDFLGSASSSKSQYEPLVDRIDPPKVESLNNLKSSNISCSISNQHGDTNAIRGRSLEKPLTCADKLARNASAKGSNEFVGLISYDRGHNSSLDDDNRVKTCERKDVVSLNDEKADFRFHLVEHVKELVKPIWKEGNLSKDAHKLIVKKSVDKIFASVEPSQRPGTKKLIATYIEASAPKIEKLVKAYVDRHRTA</sequence>
<dbReference type="eggNOG" id="ENOG502RGRS">
    <property type="taxonomic scope" value="Eukaryota"/>
</dbReference>
<dbReference type="RefSeq" id="XP_015693173.1">
    <property type="nucleotide sequence ID" value="XM_015837687.2"/>
</dbReference>
<dbReference type="SUPFAM" id="SSF90229">
    <property type="entry name" value="CCCH zinc finger"/>
    <property type="match status" value="1"/>
</dbReference>
<feature type="domain" description="C3H1-type" evidence="7">
    <location>
        <begin position="101"/>
        <end position="128"/>
    </location>
</feature>
<dbReference type="PANTHER" id="PTHR36886">
    <property type="entry name" value="PROTEIN FRIGIDA-ESSENTIAL 1"/>
    <property type="match status" value="1"/>
</dbReference>
<reference evidence="8" key="1">
    <citation type="journal article" date="2013" name="Nat. Commun.">
        <title>Whole-genome sequencing of Oryza brachyantha reveals mechanisms underlying Oryza genome evolution.</title>
        <authorList>
            <person name="Chen J."/>
            <person name="Huang Q."/>
            <person name="Gao D."/>
            <person name="Wang J."/>
            <person name="Lang Y."/>
            <person name="Liu T."/>
            <person name="Li B."/>
            <person name="Bai Z."/>
            <person name="Luis Goicoechea J."/>
            <person name="Liang C."/>
            <person name="Chen C."/>
            <person name="Zhang W."/>
            <person name="Sun S."/>
            <person name="Liao Y."/>
            <person name="Zhang X."/>
            <person name="Yang L."/>
            <person name="Song C."/>
            <person name="Wang M."/>
            <person name="Shi J."/>
            <person name="Liu G."/>
            <person name="Liu J."/>
            <person name="Zhou H."/>
            <person name="Zhou W."/>
            <person name="Yu Q."/>
            <person name="An N."/>
            <person name="Chen Y."/>
            <person name="Cai Q."/>
            <person name="Wang B."/>
            <person name="Liu B."/>
            <person name="Min J."/>
            <person name="Huang Y."/>
            <person name="Wu H."/>
            <person name="Li Z."/>
            <person name="Zhang Y."/>
            <person name="Yin Y."/>
            <person name="Song W."/>
            <person name="Jiang J."/>
            <person name="Jackson S.A."/>
            <person name="Wing R.A."/>
            <person name="Wang J."/>
            <person name="Chen M."/>
        </authorList>
    </citation>
    <scope>NUCLEOTIDE SEQUENCE [LARGE SCALE GENOMIC DNA]</scope>
    <source>
        <strain evidence="8">cv. IRGC 101232</strain>
    </source>
</reference>
<evidence type="ECO:0000256" key="4">
    <source>
        <dbReference type="ARBA" id="ARBA00023125"/>
    </source>
</evidence>
<dbReference type="EnsemblPlants" id="OB05G29110.1">
    <property type="protein sequence ID" value="OB05G29110.1"/>
    <property type="gene ID" value="OB05G29110"/>
</dbReference>
<proteinExistence type="predicted"/>
<feature type="zinc finger region" description="C3H1-type" evidence="5">
    <location>
        <begin position="101"/>
        <end position="128"/>
    </location>
</feature>
<dbReference type="Proteomes" id="UP000006038">
    <property type="component" value="Chromosome 5"/>
</dbReference>
<feature type="compositionally biased region" description="Polar residues" evidence="6">
    <location>
        <begin position="70"/>
        <end position="92"/>
    </location>
</feature>
<keyword evidence="4" id="KW-0238">DNA-binding</keyword>
<dbReference type="Gramene" id="OB05G29110.1">
    <property type="protein sequence ID" value="OB05G29110.1"/>
    <property type="gene ID" value="OB05G29110"/>
</dbReference>
<evidence type="ECO:0000259" key="7">
    <source>
        <dbReference type="PROSITE" id="PS50103"/>
    </source>
</evidence>
<evidence type="ECO:0000256" key="6">
    <source>
        <dbReference type="SAM" id="MobiDB-lite"/>
    </source>
</evidence>
<keyword evidence="9" id="KW-1185">Reference proteome</keyword>
<evidence type="ECO:0000256" key="1">
    <source>
        <dbReference type="ARBA" id="ARBA00022723"/>
    </source>
</evidence>
<dbReference type="Pfam" id="PF23030">
    <property type="entry name" value="SCAF11-like_C"/>
    <property type="match status" value="1"/>
</dbReference>
<dbReference type="Gene3D" id="4.10.1000.10">
    <property type="entry name" value="Zinc finger, CCCH-type"/>
    <property type="match status" value="1"/>
</dbReference>
<dbReference type="OMA" id="NRVKTCE"/>
<dbReference type="PROSITE" id="PS50103">
    <property type="entry name" value="ZF_C3H1"/>
    <property type="match status" value="1"/>
</dbReference>
<feature type="region of interest" description="Disordered" evidence="6">
    <location>
        <begin position="1"/>
        <end position="37"/>
    </location>
</feature>
<dbReference type="GeneID" id="102711809"/>
<reference evidence="8" key="2">
    <citation type="submission" date="2013-04" db="UniProtKB">
        <authorList>
            <consortium name="EnsemblPlants"/>
        </authorList>
    </citation>
    <scope>IDENTIFICATION</scope>
</reference>
<dbReference type="GO" id="GO:0003677">
    <property type="term" value="F:DNA binding"/>
    <property type="evidence" value="ECO:0007669"/>
    <property type="project" value="UniProtKB-KW"/>
</dbReference>
<keyword evidence="1 5" id="KW-0479">Metal-binding</keyword>